<evidence type="ECO:0000313" key="5">
    <source>
        <dbReference type="Proteomes" id="UP000008631"/>
    </source>
</evidence>
<feature type="compositionally biased region" description="Basic and acidic residues" evidence="2">
    <location>
        <begin position="139"/>
        <end position="151"/>
    </location>
</feature>
<feature type="region of interest" description="Disordered" evidence="2">
    <location>
        <begin position="80"/>
        <end position="99"/>
    </location>
</feature>
<gene>
    <name evidence="4" type="ordered locus">Isop_2329</name>
</gene>
<feature type="compositionally biased region" description="Pro residues" evidence="2">
    <location>
        <begin position="83"/>
        <end position="92"/>
    </location>
</feature>
<evidence type="ECO:0000256" key="2">
    <source>
        <dbReference type="SAM" id="MobiDB-lite"/>
    </source>
</evidence>
<reference key="1">
    <citation type="submission" date="2010-11" db="EMBL/GenBank/DDBJ databases">
        <title>The complete sequence of chromosome of Isophaera pallida ATCC 43644.</title>
        <authorList>
            <consortium name="US DOE Joint Genome Institute (JGI-PGF)"/>
            <person name="Lucas S."/>
            <person name="Copeland A."/>
            <person name="Lapidus A."/>
            <person name="Bruce D."/>
            <person name="Goodwin L."/>
            <person name="Pitluck S."/>
            <person name="Kyrpides N."/>
            <person name="Mavromatis K."/>
            <person name="Pagani I."/>
            <person name="Ivanova N."/>
            <person name="Saunders E."/>
            <person name="Brettin T."/>
            <person name="Detter J.C."/>
            <person name="Han C."/>
            <person name="Tapia R."/>
            <person name="Land M."/>
            <person name="Hauser L."/>
            <person name="Markowitz V."/>
            <person name="Cheng J.-F."/>
            <person name="Hugenholtz P."/>
            <person name="Woyke T."/>
            <person name="Wu D."/>
            <person name="Eisen J.A."/>
        </authorList>
    </citation>
    <scope>NUCLEOTIDE SEQUENCE</scope>
    <source>
        <strain>ATCC 43644</strain>
    </source>
</reference>
<dbReference type="eggNOG" id="COG1538">
    <property type="taxonomic scope" value="Bacteria"/>
</dbReference>
<dbReference type="RefSeq" id="WP_013565195.1">
    <property type="nucleotide sequence ID" value="NC_014962.1"/>
</dbReference>
<dbReference type="GO" id="GO:0015562">
    <property type="term" value="F:efflux transmembrane transporter activity"/>
    <property type="evidence" value="ECO:0007669"/>
    <property type="project" value="InterPro"/>
</dbReference>
<dbReference type="STRING" id="575540.Isop_2329"/>
<feature type="compositionally biased region" description="Low complexity" evidence="2">
    <location>
        <begin position="1110"/>
        <end position="1120"/>
    </location>
</feature>
<keyword evidence="1" id="KW-0175">Coiled coil</keyword>
<dbReference type="SUPFAM" id="SSF56954">
    <property type="entry name" value="Outer membrane efflux proteins (OEP)"/>
    <property type="match status" value="1"/>
</dbReference>
<dbReference type="EMBL" id="CP002353">
    <property type="protein sequence ID" value="ADV62907.1"/>
    <property type="molecule type" value="Genomic_DNA"/>
</dbReference>
<feature type="coiled-coil region" evidence="1">
    <location>
        <begin position="961"/>
        <end position="988"/>
    </location>
</feature>
<dbReference type="HOGENOM" id="CLU_316841_0_0_0"/>
<dbReference type="PANTHER" id="PTHR30203:SF33">
    <property type="entry name" value="BLR4455 PROTEIN"/>
    <property type="match status" value="1"/>
</dbReference>
<evidence type="ECO:0000256" key="1">
    <source>
        <dbReference type="SAM" id="Coils"/>
    </source>
</evidence>
<dbReference type="eggNOG" id="COG3170">
    <property type="taxonomic scope" value="Bacteria"/>
</dbReference>
<protein>
    <recommendedName>
        <fullName evidence="6">Outer membrane efflux protein</fullName>
    </recommendedName>
</protein>
<dbReference type="PANTHER" id="PTHR30203">
    <property type="entry name" value="OUTER MEMBRANE CATION EFFLUX PROTEIN"/>
    <property type="match status" value="1"/>
</dbReference>
<keyword evidence="3" id="KW-0732">Signal</keyword>
<feature type="chain" id="PRO_5003226335" description="Outer membrane efflux protein" evidence="3">
    <location>
        <begin position="32"/>
        <end position="1144"/>
    </location>
</feature>
<feature type="compositionally biased region" description="Low complexity" evidence="2">
    <location>
        <begin position="298"/>
        <end position="315"/>
    </location>
</feature>
<dbReference type="InParanoid" id="E8R6J6"/>
<dbReference type="Gene3D" id="1.20.1600.10">
    <property type="entry name" value="Outer membrane efflux proteins (OEP)"/>
    <property type="match status" value="1"/>
</dbReference>
<feature type="signal peptide" evidence="3">
    <location>
        <begin position="1"/>
        <end position="31"/>
    </location>
</feature>
<evidence type="ECO:0000313" key="4">
    <source>
        <dbReference type="EMBL" id="ADV62907.1"/>
    </source>
</evidence>
<organism evidence="4 5">
    <name type="scientific">Isosphaera pallida (strain ATCC 43644 / DSM 9630 / IS1B)</name>
    <dbReference type="NCBI Taxonomy" id="575540"/>
    <lineage>
        <taxon>Bacteria</taxon>
        <taxon>Pseudomonadati</taxon>
        <taxon>Planctomycetota</taxon>
        <taxon>Planctomycetia</taxon>
        <taxon>Isosphaerales</taxon>
        <taxon>Isosphaeraceae</taxon>
        <taxon>Isosphaera</taxon>
    </lineage>
</organism>
<accession>E8R6J6</accession>
<feature type="compositionally biased region" description="Low complexity" evidence="2">
    <location>
        <begin position="393"/>
        <end position="432"/>
    </location>
</feature>
<dbReference type="InterPro" id="IPR010131">
    <property type="entry name" value="MdtP/NodT-like"/>
</dbReference>
<dbReference type="KEGG" id="ipa:Isop_2329"/>
<evidence type="ECO:0008006" key="6">
    <source>
        <dbReference type="Google" id="ProtNLM"/>
    </source>
</evidence>
<feature type="region of interest" description="Disordered" evidence="2">
    <location>
        <begin position="139"/>
        <end position="226"/>
    </location>
</feature>
<keyword evidence="5" id="KW-1185">Reference proteome</keyword>
<reference evidence="4 5" key="2">
    <citation type="journal article" date="2011" name="Stand. Genomic Sci.">
        <title>Complete genome sequence of Isosphaera pallida type strain (IS1B).</title>
        <authorList>
            <consortium name="US DOE Joint Genome Institute (JGI-PGF)"/>
            <person name="Goker M."/>
            <person name="Cleland D."/>
            <person name="Saunders E."/>
            <person name="Lapidus A."/>
            <person name="Nolan M."/>
            <person name="Lucas S."/>
            <person name="Hammon N."/>
            <person name="Deshpande S."/>
            <person name="Cheng J.F."/>
            <person name="Tapia R."/>
            <person name="Han C."/>
            <person name="Goodwin L."/>
            <person name="Pitluck S."/>
            <person name="Liolios K."/>
            <person name="Pagani I."/>
            <person name="Ivanova N."/>
            <person name="Mavromatis K."/>
            <person name="Pati A."/>
            <person name="Chen A."/>
            <person name="Palaniappan K."/>
            <person name="Land M."/>
            <person name="Hauser L."/>
            <person name="Chang Y.J."/>
            <person name="Jeffries C.D."/>
            <person name="Detter J.C."/>
            <person name="Beck B."/>
            <person name="Woyke T."/>
            <person name="Bristow J."/>
            <person name="Eisen J.A."/>
            <person name="Markowitz V."/>
            <person name="Hugenholtz P."/>
            <person name="Kyrpides N.C."/>
            <person name="Klenk H.P."/>
        </authorList>
    </citation>
    <scope>NUCLEOTIDE SEQUENCE [LARGE SCALE GENOMIC DNA]</scope>
    <source>
        <strain evidence="5">ATCC 43644 / DSM 9630 / IS1B</strain>
    </source>
</reference>
<proteinExistence type="predicted"/>
<evidence type="ECO:0000256" key="3">
    <source>
        <dbReference type="SAM" id="SignalP"/>
    </source>
</evidence>
<sequence>MTIQPRRRWRVCSTRSLAKVAPRGLFLVALAASSGCGREFFRQWANQDVTEAVFEKSRDPRFRIDMFSIEPPAMSRFANPFDPDYPPAPPDDPAADALSPKPQIPKFQLLTPSEGTGYLEMLEGWRQERALERLIEEEQTKREEAEARARQEANAVQDESPTATPTPREAVAPDQPEATPLPIPTPPNGATAPEPTPGAILDNPPRALIDPDDPATSSNDAPIAVPVVGPADSRRVSSSHPASIAVFGLGDGILLPADRAMSLEDYERAVTDQRIAQIARMARSNSLPSNTNAGTLPTSDTAADAVVPASPSSSSPIQPRFDPTVRLSAASLETLDRLEPTPTGLPSATPVAPPAPLDPTIAQGSKTTMAPSVAPSSPRMVDPNAPFHTDSQPEPVAAAPAAHPASESDTAFQPAAVVDAVPAQAQPPAEDAATPESTPTPDAAAEPPSGATDPSLDATPPNPDSPSEAQDRPPSQAEVEADPGDQRPRPPVNPLTALPQPLQDQEPQNLVDPEPATPGETLFDDHEILGLNADLKLYEIGPEEALTLALINSRAYQTQIEQIYLVSLGVTLQRFNLQPQFFANLGGGQGTAAGGLSGGPFQYTYRTTRTAGGQASNLSLGTAAGVGKVLSNGAQILGGIATSVVFNFNASNPRRPNVSSVLPIQFVIPLLRNGGKAVTLENLTQAERDLLAQVRDFTRFRQTFFNAVLAGGIGAAGAGGGDPTVGYLPILRQFVVTENTLRNVLELQRFAQQYEELAGGEASGLTQQNVDQVRIQLQQNRSQLISQTIALRNQLDQYKIQLGLPPDLPLTLDRKPIEGFVKVFRDIQRWSEKEDREIEEVRQYIRELPEFPDIVIEGRSLAAIVEDTTGEIDNFILIAQRVALENRLDLQNARAALYDAWRQLAVTANRLQGTLNIQGSNQTFTPPGVLNPFGFDSRSNQFQISINGELPLVRLAERNQFATARVNYQRAQRALMQQEDQVKLSIRQLVRSLTQARVQYEIVKLQLELNVRNIDATIERIYAPPQPGGVGADQIAQTNNLLQQQNILLGSQNALIDLWVQYQQSRLALYRDLGTMPYDEWEAYNEFFAPGRDSARAESPPGDGGPLPNPGGLRNGVGLRTAPATDLPPADFELGLAGSQALRP</sequence>
<name>E8R6J6_ISOPI</name>
<feature type="region of interest" description="Disordered" evidence="2">
    <location>
        <begin position="286"/>
        <end position="522"/>
    </location>
</feature>
<dbReference type="AlphaFoldDB" id="E8R6J6"/>
<feature type="region of interest" description="Disordered" evidence="2">
    <location>
        <begin position="1092"/>
        <end position="1144"/>
    </location>
</feature>
<feature type="compositionally biased region" description="Polar residues" evidence="2">
    <location>
        <begin position="286"/>
        <end position="297"/>
    </location>
</feature>
<dbReference type="Proteomes" id="UP000008631">
    <property type="component" value="Chromosome"/>
</dbReference>